<dbReference type="Pfam" id="PF13426">
    <property type="entry name" value="PAS_9"/>
    <property type="match status" value="2"/>
</dbReference>
<dbReference type="InterPro" id="IPR013655">
    <property type="entry name" value="PAS_fold_3"/>
</dbReference>
<dbReference type="Pfam" id="PF08448">
    <property type="entry name" value="PAS_4"/>
    <property type="match status" value="1"/>
</dbReference>
<dbReference type="Proteomes" id="UP000000595">
    <property type="component" value="Chromosome"/>
</dbReference>
<accession>Q8PUQ6</accession>
<evidence type="ECO:0000259" key="2">
    <source>
        <dbReference type="PROSITE" id="PS50109"/>
    </source>
</evidence>
<dbReference type="RefSeq" id="WP_011034203.1">
    <property type="nucleotide sequence ID" value="NC_003901.1"/>
</dbReference>
<dbReference type="Pfam" id="PF08447">
    <property type="entry name" value="PAS_3"/>
    <property type="match status" value="2"/>
</dbReference>
<dbReference type="EC" id="2.7.3.-" evidence="5"/>
<feature type="domain" description="Histidine kinase" evidence="2">
    <location>
        <begin position="881"/>
        <end position="1101"/>
    </location>
</feature>
<feature type="coiled-coil region" evidence="1">
    <location>
        <begin position="581"/>
        <end position="626"/>
    </location>
</feature>
<dbReference type="KEGG" id="mma:MM_2276"/>
<dbReference type="InterPro" id="IPR011495">
    <property type="entry name" value="Sig_transdc_His_kin_sub2_dim/P"/>
</dbReference>
<dbReference type="InterPro" id="IPR000700">
    <property type="entry name" value="PAS-assoc_C"/>
</dbReference>
<dbReference type="SMART" id="SM00086">
    <property type="entry name" value="PAC"/>
    <property type="match status" value="4"/>
</dbReference>
<dbReference type="SMART" id="SM00387">
    <property type="entry name" value="HATPase_c"/>
    <property type="match status" value="1"/>
</dbReference>
<dbReference type="Gene3D" id="2.10.70.100">
    <property type="match status" value="1"/>
</dbReference>
<dbReference type="SUPFAM" id="SSF55874">
    <property type="entry name" value="ATPase domain of HSP90 chaperone/DNA topoisomerase II/histidine kinase"/>
    <property type="match status" value="1"/>
</dbReference>
<name>Q8PUQ6_METMA</name>
<dbReference type="PATRIC" id="fig|192952.21.peg.2607"/>
<dbReference type="FunFam" id="3.30.450.20:FF:000088">
    <property type="entry name" value="Sensory transduction histidine kinase"/>
    <property type="match status" value="1"/>
</dbReference>
<dbReference type="SUPFAM" id="SSF55785">
    <property type="entry name" value="PYP-like sensor domain (PAS domain)"/>
    <property type="match status" value="5"/>
</dbReference>
<dbReference type="PANTHER" id="PTHR43065:SF23">
    <property type="entry name" value="SENSOR HISTIDINE KINASE PDTAS"/>
    <property type="match status" value="1"/>
</dbReference>
<dbReference type="Gene3D" id="3.30.450.20">
    <property type="entry name" value="PAS domain"/>
    <property type="match status" value="5"/>
</dbReference>
<evidence type="ECO:0000256" key="1">
    <source>
        <dbReference type="SAM" id="Coils"/>
    </source>
</evidence>
<dbReference type="PROSITE" id="PS50112">
    <property type="entry name" value="PAS"/>
    <property type="match status" value="4"/>
</dbReference>
<dbReference type="NCBIfam" id="TIGR00229">
    <property type="entry name" value="sensory_box"/>
    <property type="match status" value="4"/>
</dbReference>
<dbReference type="InterPro" id="IPR000014">
    <property type="entry name" value="PAS"/>
</dbReference>
<dbReference type="Gene3D" id="3.30.565.10">
    <property type="entry name" value="Histidine kinase-like ATPase, C-terminal domain"/>
    <property type="match status" value="1"/>
</dbReference>
<evidence type="ECO:0000313" key="6">
    <source>
        <dbReference type="Proteomes" id="UP000000595"/>
    </source>
</evidence>
<dbReference type="Pfam" id="PF14417">
    <property type="entry name" value="MEDS"/>
    <property type="match status" value="1"/>
</dbReference>
<dbReference type="InterPro" id="IPR025847">
    <property type="entry name" value="MEDS_domain"/>
</dbReference>
<feature type="domain" description="PAC" evidence="4">
    <location>
        <begin position="820"/>
        <end position="873"/>
    </location>
</feature>
<dbReference type="SMART" id="SM00091">
    <property type="entry name" value="PAS"/>
    <property type="match status" value="4"/>
</dbReference>
<dbReference type="PROSITE" id="PS50109">
    <property type="entry name" value="HIS_KIN"/>
    <property type="match status" value="1"/>
</dbReference>
<feature type="domain" description="PAC" evidence="4">
    <location>
        <begin position="409"/>
        <end position="461"/>
    </location>
</feature>
<dbReference type="InterPro" id="IPR003594">
    <property type="entry name" value="HATPase_dom"/>
</dbReference>
<feature type="domain" description="PAS" evidence="3">
    <location>
        <begin position="207"/>
        <end position="277"/>
    </location>
</feature>
<reference evidence="5 6" key="1">
    <citation type="journal article" date="2002" name="J. Mol. Microbiol. Biotechnol.">
        <title>The genome of Methanosarcina mazei: evidence for lateral gene transfer between Bacteria and Archaea.</title>
        <authorList>
            <person name="Deppenmeier U."/>
            <person name="Johann A."/>
            <person name="Hartsch T."/>
            <person name="Merkl R."/>
            <person name="Schmitz R.A."/>
            <person name="Martinez-Arias R."/>
            <person name="Henne A."/>
            <person name="Wiezer A."/>
            <person name="Baumer S."/>
            <person name="Jacobi C."/>
            <person name="Bruggemann H."/>
            <person name="Lienard T."/>
            <person name="Christmann A."/>
            <person name="Bomeke M."/>
            <person name="Steckel S."/>
            <person name="Bhattacharyya A."/>
            <person name="Lykidis A."/>
            <person name="Overbeek R."/>
            <person name="Klenk H.P."/>
            <person name="Gunsalus R.P."/>
            <person name="Fritz H.J."/>
            <person name="Gottschalk G."/>
        </authorList>
    </citation>
    <scope>NUCLEOTIDE SEQUENCE [LARGE SCALE GENOMIC DNA]</scope>
    <source>
        <strain evidence="6">ATCC BAA-159 / DSM 3647 / Goe1 / Go1 / JCM 11833 / OCM 88</strain>
    </source>
</reference>
<keyword evidence="5" id="KW-0418">Kinase</keyword>
<dbReference type="eggNOG" id="arCOG03567">
    <property type="taxonomic scope" value="Archaea"/>
</dbReference>
<evidence type="ECO:0000259" key="3">
    <source>
        <dbReference type="PROSITE" id="PS50112"/>
    </source>
</evidence>
<evidence type="ECO:0000313" key="5">
    <source>
        <dbReference type="EMBL" id="AAM31972.1"/>
    </source>
</evidence>
<sequence>MKGQLRKSGIDAIGDIPWGTHFCQFYQTKEDLIEIIVPYLKAGLENNELCLWITSDTPGVEDAKEALKKSVPHIDTYLNREQVEIIPETLFYLEKGAFDQKKALNMGTEKFLRAAEEGYCGLRTIGNLSWLKKSDWDNFADYEEKVDSAIGNCRIISMCAYSLDKCNATDIIDVVANHQFTLIKREGNWERIESPRRRKAEETAVQATKNWEYTFDAVPDLIAILDTEYRIVRANRAMAARLGITPEECVGLTCYRVIHGTDEPPSFCPYRQLLKDGIEHTEEVREDSLGGDFILSVLPLHDSKGKIIGCTHFARDINERKRLEEQTRQRAEEMETVMEIAPVAIWIGHDPQCHNITGNRMANEYFESRSGENVSPKVTSLRRIFCKGSELAVDELPMQKAALKGIEVRNEEIDVLLPSREWRVLLGSASPLHDARGNVRGSVSAFIDITERKKAEEALRRSEEKYRNLIETANEGIWILEWVPDTGARTIYVNKKMAEMLGCSREEMIGKSVRDFTDEEGKAIFELNMKRREQGINESHEFKLLRKDGSPLWALVNSKSLFDETGKFTGSISMLTDITGRREAETKLKETLENLEKLVEDRTLELEKAYKSLKESETRLSEAQRIAHIGNWDWDLLTCEIYWSEEMSRIFGRDPQKSGASYSEFLDYIHPDDRDYVKNAMKRAIKGELLAIDYSILLEDGEESTVHMRAQAVFNEKNIPIKIKGTVQDITERKKAEKALELSEERYRIITEQTGQLVYDYNIEKDIADVAGNIEELTGFTSEELGNINLKLWTSRIHPEDLNRFLENHKKYLEPDRKSYRIEYRFRKKNGEYIYLEENWVSPEGDRKSSVKRVLGVIKNITERKQAEKILANIETARKKEIHHRIKNNLQVISSLLDLQAEKFRAREHFKDLEVLNAFRESQDRVISIALIHEELHEGKGKDTLNFSPYLHRLVENLFQTYTLGNADISLNMDLEENIFFDMDTAVPLGLIVNELVSNSLKYAFQGRDKGIIRIRLNREENGKTVSSKHENRKEGYRSTNFILTVSDNGVGISKGFSMEDSDTLGTQLVTALVDQLDGKIDLKKDSGTEFIIRFSIPEKKMRSPLS</sequence>
<dbReference type="GO" id="GO:0016301">
    <property type="term" value="F:kinase activity"/>
    <property type="evidence" value="ECO:0007669"/>
    <property type="project" value="UniProtKB-KW"/>
</dbReference>
<organism evidence="5 6">
    <name type="scientific">Methanosarcina mazei (strain ATCC BAA-159 / DSM 3647 / Goe1 / Go1 / JCM 11833 / OCM 88)</name>
    <name type="common">Methanosarcina frisia</name>
    <dbReference type="NCBI Taxonomy" id="192952"/>
    <lineage>
        <taxon>Archaea</taxon>
        <taxon>Methanobacteriati</taxon>
        <taxon>Methanobacteriota</taxon>
        <taxon>Stenosarchaea group</taxon>
        <taxon>Methanomicrobia</taxon>
        <taxon>Methanosarcinales</taxon>
        <taxon>Methanosarcinaceae</taxon>
        <taxon>Methanosarcina</taxon>
    </lineage>
</organism>
<dbReference type="Pfam" id="PF02518">
    <property type="entry name" value="HATPase_c"/>
    <property type="match status" value="1"/>
</dbReference>
<proteinExistence type="predicted"/>
<dbReference type="PROSITE" id="PS50113">
    <property type="entry name" value="PAC"/>
    <property type="match status" value="5"/>
</dbReference>
<dbReference type="InterPro" id="IPR013656">
    <property type="entry name" value="PAS_4"/>
</dbReference>
<keyword evidence="5" id="KW-0808">Transferase</keyword>
<dbReference type="InterPro" id="IPR001610">
    <property type="entry name" value="PAC"/>
</dbReference>
<feature type="domain" description="PAS" evidence="3">
    <location>
        <begin position="641"/>
        <end position="688"/>
    </location>
</feature>
<dbReference type="Pfam" id="PF07568">
    <property type="entry name" value="HisKA_2"/>
    <property type="match status" value="1"/>
</dbReference>
<evidence type="ECO:0000259" key="4">
    <source>
        <dbReference type="PROSITE" id="PS50113"/>
    </source>
</evidence>
<feature type="domain" description="PAS" evidence="3">
    <location>
        <begin position="462"/>
        <end position="520"/>
    </location>
</feature>
<keyword evidence="1" id="KW-0175">Coiled coil</keyword>
<dbReference type="PANTHER" id="PTHR43065">
    <property type="entry name" value="SENSOR HISTIDINE KINASE"/>
    <property type="match status" value="1"/>
</dbReference>
<dbReference type="CDD" id="cd00130">
    <property type="entry name" value="PAS"/>
    <property type="match status" value="4"/>
</dbReference>
<dbReference type="InterPro" id="IPR035965">
    <property type="entry name" value="PAS-like_dom_sf"/>
</dbReference>
<gene>
    <name evidence="5" type="ordered locus">MM_2276</name>
</gene>
<protein>
    <submittedName>
        <fullName evidence="5">Hypothetical sensory transduction histidine kinase</fullName>
        <ecNumber evidence="5">2.7.3.-</ecNumber>
    </submittedName>
</protein>
<dbReference type="InterPro" id="IPR036890">
    <property type="entry name" value="HATPase_C_sf"/>
</dbReference>
<feature type="domain" description="PAC" evidence="4">
    <location>
        <begin position="538"/>
        <end position="590"/>
    </location>
</feature>
<dbReference type="AlphaFoldDB" id="Q8PUQ6"/>
<dbReference type="EMBL" id="AE008384">
    <property type="protein sequence ID" value="AAM31972.1"/>
    <property type="molecule type" value="Genomic_DNA"/>
</dbReference>
<feature type="domain" description="PAC" evidence="4">
    <location>
        <begin position="279"/>
        <end position="329"/>
    </location>
</feature>
<dbReference type="GeneID" id="25392710"/>
<dbReference type="InterPro" id="IPR005467">
    <property type="entry name" value="His_kinase_dom"/>
</dbReference>
<dbReference type="eggNOG" id="arCOG02350">
    <property type="taxonomic scope" value="Archaea"/>
</dbReference>
<dbReference type="HOGENOM" id="CLU_000445_114_57_2"/>
<feature type="domain" description="PAS" evidence="3">
    <location>
        <begin position="743"/>
        <end position="816"/>
    </location>
</feature>
<feature type="domain" description="PAC" evidence="4">
    <location>
        <begin position="690"/>
        <end position="742"/>
    </location>
</feature>